<evidence type="ECO:0000256" key="4">
    <source>
        <dbReference type="ARBA" id="ARBA00051918"/>
    </source>
</evidence>
<dbReference type="EMBL" id="ABOX02000010">
    <property type="protein sequence ID" value="EEF61457.1"/>
    <property type="molecule type" value="Genomic_DNA"/>
</dbReference>
<dbReference type="CDD" id="cd07129">
    <property type="entry name" value="ALDH_KGSADH"/>
    <property type="match status" value="1"/>
</dbReference>
<dbReference type="Gene3D" id="3.40.309.10">
    <property type="entry name" value="Aldehyde Dehydrogenase, Chain A, domain 2"/>
    <property type="match status" value="1"/>
</dbReference>
<sequence length="529" mass="56600">MAMELHGKNIIGGKISAMGKETFTGVNASTGENLQPTFHQATQAEVNEALATAAKAFEDYRRLPAEKIASFLERIAEEIMKLGDELIQRASQETALPEARLIGERARTVGQMKMFAEVVREGSWVEASIDKALPDRKPLPKPDLRRMLIPLGPVIVFGASNFPLAYSVAGGDTASALASGNPVIVKAHPAHPGTSEMVARAIVAAAEATGMPAGVFSMVHGLSYEISLELVKHPAAKAVGFTGSLSGGRALFNAAAARPEPIPVYAEMGSTNPVFVLPGALKKSGVTIAEGLVQSVTVGVGQFCTNPGLVFGLRDEQLKLFAEKLGELASTVTPGTMLHKGILEKFQKGSEKVTQTAHVRVLGESATEQDGRASAMVFATDAKSFLSQEVLREELFGPSTLLVESDSVEQMEEVARNMPGQLTATVHGTEVDLTQYGNLIAILQQKVGRLVFNGFPTGVEVCPSMQHGGPYPATTDVRSTSVGTQAIKRFARPICFQNFPEVALPVELKNKNVRNMWRLIDNQWTKADV</sequence>
<gene>
    <name evidence="7" type="ORF">Cflav_PD4478</name>
</gene>
<evidence type="ECO:0000259" key="6">
    <source>
        <dbReference type="Pfam" id="PF00171"/>
    </source>
</evidence>
<evidence type="ECO:0000313" key="7">
    <source>
        <dbReference type="EMBL" id="EEF61457.1"/>
    </source>
</evidence>
<comment type="catalytic activity">
    <reaction evidence="3">
        <text>2,5-dioxopentanoate + NAD(+) + H2O = 2-oxoglutarate + NADH + 2 H(+)</text>
        <dbReference type="Rhea" id="RHEA:47152"/>
        <dbReference type="ChEBI" id="CHEBI:15377"/>
        <dbReference type="ChEBI" id="CHEBI:15378"/>
        <dbReference type="ChEBI" id="CHEBI:16810"/>
        <dbReference type="ChEBI" id="CHEBI:57540"/>
        <dbReference type="ChEBI" id="CHEBI:57945"/>
        <dbReference type="ChEBI" id="CHEBI:58136"/>
    </reaction>
</comment>
<dbReference type="InterPro" id="IPR050740">
    <property type="entry name" value="Aldehyde_DH_Superfamily"/>
</dbReference>
<dbReference type="AlphaFoldDB" id="B9XFU3"/>
<protein>
    <recommendedName>
        <fullName evidence="5">2,5-dioxovalerate dehydrogenase</fullName>
        <ecNumber evidence="5">1.2.1.26</ecNumber>
    </recommendedName>
</protein>
<comment type="catalytic activity">
    <reaction evidence="4">
        <text>2,5-dioxopentanoate + NADP(+) + H2O = 2-oxoglutarate + NADPH + 2 H(+)</text>
        <dbReference type="Rhea" id="RHEA:11296"/>
        <dbReference type="ChEBI" id="CHEBI:15377"/>
        <dbReference type="ChEBI" id="CHEBI:15378"/>
        <dbReference type="ChEBI" id="CHEBI:16810"/>
        <dbReference type="ChEBI" id="CHEBI:57783"/>
        <dbReference type="ChEBI" id="CHEBI:58136"/>
        <dbReference type="ChEBI" id="CHEBI:58349"/>
        <dbReference type="EC" id="1.2.1.26"/>
    </reaction>
</comment>
<comment type="similarity">
    <text evidence="1">Belongs to the aldehyde dehydrogenase family.</text>
</comment>
<dbReference type="InterPro" id="IPR015590">
    <property type="entry name" value="Aldehyde_DH_dom"/>
</dbReference>
<accession>B9XFU3</accession>
<evidence type="ECO:0000256" key="2">
    <source>
        <dbReference type="ARBA" id="ARBA00023002"/>
    </source>
</evidence>
<dbReference type="InterPro" id="IPR044151">
    <property type="entry name" value="ALDH_KGSADH"/>
</dbReference>
<dbReference type="STRING" id="320771.Cflav_PD4478"/>
<dbReference type="Gene3D" id="3.40.605.10">
    <property type="entry name" value="Aldehyde Dehydrogenase, Chain A, domain 1"/>
    <property type="match status" value="1"/>
</dbReference>
<dbReference type="GO" id="GO:0047533">
    <property type="term" value="F:2,5-dioxovalerate dehydrogenase (NADP+) activity"/>
    <property type="evidence" value="ECO:0007669"/>
    <property type="project" value="UniProtKB-EC"/>
</dbReference>
<dbReference type="FunFam" id="3.40.605.10:FF:000037">
    <property type="entry name" value="NADP-dependent fatty aldehyde dehydrogenase"/>
    <property type="match status" value="1"/>
</dbReference>
<evidence type="ECO:0000256" key="3">
    <source>
        <dbReference type="ARBA" id="ARBA00050769"/>
    </source>
</evidence>
<evidence type="ECO:0000256" key="1">
    <source>
        <dbReference type="ARBA" id="ARBA00009986"/>
    </source>
</evidence>
<dbReference type="InterPro" id="IPR016161">
    <property type="entry name" value="Ald_DH/histidinol_DH"/>
</dbReference>
<comment type="caution">
    <text evidence="7">The sequence shown here is derived from an EMBL/GenBank/DDBJ whole genome shotgun (WGS) entry which is preliminary data.</text>
</comment>
<keyword evidence="2" id="KW-0560">Oxidoreductase</keyword>
<evidence type="ECO:0000256" key="5">
    <source>
        <dbReference type="ARBA" id="ARBA00067023"/>
    </source>
</evidence>
<dbReference type="PANTHER" id="PTHR43353">
    <property type="entry name" value="SUCCINATE-SEMIALDEHYDE DEHYDROGENASE, MITOCHONDRIAL"/>
    <property type="match status" value="1"/>
</dbReference>
<name>B9XFU3_PEDPL</name>
<dbReference type="PANTHER" id="PTHR43353:SF3">
    <property type="entry name" value="ALDEHYDE DEHYDROGENASE-RELATED"/>
    <property type="match status" value="1"/>
</dbReference>
<dbReference type="SUPFAM" id="SSF53720">
    <property type="entry name" value="ALDH-like"/>
    <property type="match status" value="1"/>
</dbReference>
<reference evidence="7 8" key="1">
    <citation type="journal article" date="2011" name="J. Bacteriol.">
        <title>Genome sequence of 'Pedosphaera parvula' Ellin514, an aerobic Verrucomicrobial isolate from pasture soil.</title>
        <authorList>
            <person name="Kant R."/>
            <person name="van Passel M.W."/>
            <person name="Sangwan P."/>
            <person name="Palva A."/>
            <person name="Lucas S."/>
            <person name="Copeland A."/>
            <person name="Lapidus A."/>
            <person name="Glavina Del Rio T."/>
            <person name="Dalin E."/>
            <person name="Tice H."/>
            <person name="Bruce D."/>
            <person name="Goodwin L."/>
            <person name="Pitluck S."/>
            <person name="Chertkov O."/>
            <person name="Larimer F.W."/>
            <person name="Land M.L."/>
            <person name="Hauser L."/>
            <person name="Brettin T.S."/>
            <person name="Detter J.C."/>
            <person name="Han S."/>
            <person name="de Vos W.M."/>
            <person name="Janssen P.H."/>
            <person name="Smidt H."/>
        </authorList>
    </citation>
    <scope>NUCLEOTIDE SEQUENCE [LARGE SCALE GENOMIC DNA]</scope>
    <source>
        <strain evidence="7 8">Ellin514</strain>
    </source>
</reference>
<dbReference type="Proteomes" id="UP000003688">
    <property type="component" value="Unassembled WGS sequence"/>
</dbReference>
<dbReference type="EC" id="1.2.1.26" evidence="5"/>
<keyword evidence="8" id="KW-1185">Reference proteome</keyword>
<organism evidence="7 8">
    <name type="scientific">Pedosphaera parvula (strain Ellin514)</name>
    <dbReference type="NCBI Taxonomy" id="320771"/>
    <lineage>
        <taxon>Bacteria</taxon>
        <taxon>Pseudomonadati</taxon>
        <taxon>Verrucomicrobiota</taxon>
        <taxon>Pedosphaerae</taxon>
        <taxon>Pedosphaerales</taxon>
        <taxon>Pedosphaeraceae</taxon>
        <taxon>Pedosphaera</taxon>
    </lineage>
</organism>
<dbReference type="Pfam" id="PF00171">
    <property type="entry name" value="Aldedh"/>
    <property type="match status" value="1"/>
</dbReference>
<dbReference type="InterPro" id="IPR016163">
    <property type="entry name" value="Ald_DH_C"/>
</dbReference>
<proteinExistence type="inferred from homology"/>
<dbReference type="InterPro" id="IPR016162">
    <property type="entry name" value="Ald_DH_N"/>
</dbReference>
<evidence type="ECO:0000313" key="8">
    <source>
        <dbReference type="Proteomes" id="UP000003688"/>
    </source>
</evidence>
<feature type="domain" description="Aldehyde dehydrogenase" evidence="6">
    <location>
        <begin position="21"/>
        <end position="460"/>
    </location>
</feature>
<dbReference type="RefSeq" id="WP_007414689.1">
    <property type="nucleotide sequence ID" value="NZ_ABOX02000010.1"/>
</dbReference>